<dbReference type="GO" id="GO:0007265">
    <property type="term" value="P:Ras protein signal transduction"/>
    <property type="evidence" value="ECO:0007669"/>
    <property type="project" value="TreeGrafter"/>
</dbReference>
<evidence type="ECO:0000313" key="6">
    <source>
        <dbReference type="Proteomes" id="UP001161438"/>
    </source>
</evidence>
<dbReference type="Gene3D" id="1.10.840.10">
    <property type="entry name" value="Ras guanine-nucleotide exchange factors catalytic domain"/>
    <property type="match status" value="1"/>
</dbReference>
<dbReference type="PANTHER" id="PTHR23113">
    <property type="entry name" value="GUANINE NUCLEOTIDE EXCHANGE FACTOR"/>
    <property type="match status" value="1"/>
</dbReference>
<evidence type="ECO:0000256" key="2">
    <source>
        <dbReference type="PROSITE-ProRule" id="PRU00168"/>
    </source>
</evidence>
<dbReference type="InterPro" id="IPR000651">
    <property type="entry name" value="Ras-like_Gua-exchang_fac_N"/>
</dbReference>
<dbReference type="SMART" id="SM00147">
    <property type="entry name" value="RasGEF"/>
    <property type="match status" value="1"/>
</dbReference>
<dbReference type="GeneID" id="80916833"/>
<dbReference type="InterPro" id="IPR008937">
    <property type="entry name" value="Ras-like_GEF"/>
</dbReference>
<dbReference type="GO" id="GO:0005886">
    <property type="term" value="C:plasma membrane"/>
    <property type="evidence" value="ECO:0007669"/>
    <property type="project" value="TreeGrafter"/>
</dbReference>
<evidence type="ECO:0000259" key="4">
    <source>
        <dbReference type="PROSITE" id="PS50212"/>
    </source>
</evidence>
<dbReference type="EMBL" id="OX365759">
    <property type="protein sequence ID" value="CAI4037620.1"/>
    <property type="molecule type" value="Genomic_DNA"/>
</dbReference>
<dbReference type="PROSITE" id="PS00720">
    <property type="entry name" value="RASGEF"/>
    <property type="match status" value="1"/>
</dbReference>
<name>A0AA35NGW9_SACMI</name>
<feature type="domain" description="N-terminal Ras-GEF" evidence="4">
    <location>
        <begin position="189"/>
        <end position="306"/>
    </location>
</feature>
<feature type="domain" description="Ras-GEF" evidence="3">
    <location>
        <begin position="379"/>
        <end position="607"/>
    </location>
</feature>
<evidence type="ECO:0008006" key="7">
    <source>
        <dbReference type="Google" id="ProtNLM"/>
    </source>
</evidence>
<evidence type="ECO:0000256" key="1">
    <source>
        <dbReference type="ARBA" id="ARBA00022658"/>
    </source>
</evidence>
<dbReference type="InterPro" id="IPR023578">
    <property type="entry name" value="Ras_GEF_dom_sf"/>
</dbReference>
<dbReference type="RefSeq" id="XP_056080737.1">
    <property type="nucleotide sequence ID" value="XM_056226464.1"/>
</dbReference>
<reference evidence="5" key="1">
    <citation type="submission" date="2022-10" db="EMBL/GenBank/DDBJ databases">
        <authorList>
            <person name="Byrne P K."/>
        </authorList>
    </citation>
    <scope>NUCLEOTIDE SEQUENCE</scope>
    <source>
        <strain evidence="5">IFO1815</strain>
    </source>
</reference>
<organism evidence="5 6">
    <name type="scientific">Saccharomyces mikatae IFO 1815</name>
    <dbReference type="NCBI Taxonomy" id="226126"/>
    <lineage>
        <taxon>Eukaryota</taxon>
        <taxon>Fungi</taxon>
        <taxon>Dikarya</taxon>
        <taxon>Ascomycota</taxon>
        <taxon>Saccharomycotina</taxon>
        <taxon>Saccharomycetes</taxon>
        <taxon>Saccharomycetales</taxon>
        <taxon>Saccharomycetaceae</taxon>
        <taxon>Saccharomyces</taxon>
    </lineage>
</organism>
<accession>A0AA35NGW9</accession>
<dbReference type="InterPro" id="IPR001895">
    <property type="entry name" value="RASGEF_cat_dom"/>
</dbReference>
<keyword evidence="1 2" id="KW-0344">Guanine-nucleotide releasing factor</keyword>
<gene>
    <name evidence="5" type="primary">SMKI03G0950</name>
    <name evidence="5" type="ORF">SMKI_03G0950</name>
</gene>
<protein>
    <recommendedName>
        <fullName evidence="7">Bud5p</fullName>
    </recommendedName>
</protein>
<sequence length="609" mass="71317">MFVLIDNVLAYLLEQDDQFVTARFAIQGQIVSRRVNKTHISDINDLLLQQFIKYTPPYNNNIVPKKILDSMRTAVRQLLEATACVSRECLLVKRNHEIKRARKRLLSDWYRLAADAKMDAVLLVVNSAWRFLSVWRQFITSIQQATQELYKKIAYYLLYGDVDIQSVISLVHVVTGEENILFSMDDVLQEVIKIQLYLDKLLPQNTQQSQKPSPFDAANLLLNFRDWTNDSALLHQLLLSYPSSNHNHNHRNHSVPRLIQIWLESYWKDSQNTLKNILTFWYSHLATDNEYQRLFTDAVQLLIDKQRTRQLKVHYIGRSDQAMEETKPYIDYTDLFIEFKLDQTNLNDELCHTVDLDHLILQWKKCETLEVDDFALEVSPWSLAKTLTILESALYLSIETIDFTTYFRHNDTAINSVFMFSNQLSYYVLETTLQQTHTISYWLQVALSCLYLRNLNSLASIITSLQNHSIERLSLPVDAKSGYLFERLKHVVHPSNNYNIYRRTIQHISLSELPCVPFTSLIIRDITFIRDGNETFIKDSNDVNMKKFHQITKIIAFAQQLQQKEYEDTQCSENTPRSLLGAMIKVYQLYNDNKDRAYQVSLAKVPRIM</sequence>
<evidence type="ECO:0000313" key="5">
    <source>
        <dbReference type="EMBL" id="CAI4037620.1"/>
    </source>
</evidence>
<dbReference type="PROSITE" id="PS50009">
    <property type="entry name" value="RASGEF_CAT"/>
    <property type="match status" value="1"/>
</dbReference>
<dbReference type="GO" id="GO:0005085">
    <property type="term" value="F:guanyl-nucleotide exchange factor activity"/>
    <property type="evidence" value="ECO:0007669"/>
    <property type="project" value="UniProtKB-KW"/>
</dbReference>
<dbReference type="AlphaFoldDB" id="A0AA35NGW9"/>
<dbReference type="InterPro" id="IPR019804">
    <property type="entry name" value="Ras_G-nucl-exch_fac_CS"/>
</dbReference>
<keyword evidence="6" id="KW-1185">Reference proteome</keyword>
<dbReference type="SUPFAM" id="SSF48366">
    <property type="entry name" value="Ras GEF"/>
    <property type="match status" value="1"/>
</dbReference>
<dbReference type="PROSITE" id="PS50212">
    <property type="entry name" value="RASGEF_NTER"/>
    <property type="match status" value="1"/>
</dbReference>
<evidence type="ECO:0000259" key="3">
    <source>
        <dbReference type="PROSITE" id="PS50009"/>
    </source>
</evidence>
<dbReference type="Proteomes" id="UP001161438">
    <property type="component" value="Chromosome 3"/>
</dbReference>
<dbReference type="SMART" id="SM00229">
    <property type="entry name" value="RasGEFN"/>
    <property type="match status" value="1"/>
</dbReference>
<dbReference type="InterPro" id="IPR036964">
    <property type="entry name" value="RASGEF_cat_dom_sf"/>
</dbReference>
<dbReference type="PANTHER" id="PTHR23113:SF354">
    <property type="entry name" value="BUD SITE SELECTION PROTEIN 5"/>
    <property type="match status" value="1"/>
</dbReference>
<proteinExistence type="predicted"/>
<dbReference type="Pfam" id="PF00617">
    <property type="entry name" value="RasGEF"/>
    <property type="match status" value="1"/>
</dbReference>